<dbReference type="PIRSF" id="PIRSF000915">
    <property type="entry name" value="PGP-type_phosphatase"/>
    <property type="match status" value="1"/>
</dbReference>
<dbReference type="InterPro" id="IPR023214">
    <property type="entry name" value="HAD_sf"/>
</dbReference>
<reference evidence="1 2" key="2">
    <citation type="submission" date="2023-10" db="EMBL/GenBank/DDBJ databases">
        <authorList>
            <person name="Han X.F."/>
        </authorList>
    </citation>
    <scope>NUCLEOTIDE SEQUENCE [LARGE SCALE GENOMIC DNA]</scope>
    <source>
        <strain evidence="1 2">KCTC 39840</strain>
    </source>
</reference>
<dbReference type="Gene3D" id="3.40.50.1000">
    <property type="entry name" value="HAD superfamily/HAD-like"/>
    <property type="match status" value="2"/>
</dbReference>
<organism evidence="1 2">
    <name type="scientific">Conexibacter stalactiti</name>
    <dbReference type="NCBI Taxonomy" id="1940611"/>
    <lineage>
        <taxon>Bacteria</taxon>
        <taxon>Bacillati</taxon>
        <taxon>Actinomycetota</taxon>
        <taxon>Thermoleophilia</taxon>
        <taxon>Solirubrobacterales</taxon>
        <taxon>Conexibacteraceae</taxon>
        <taxon>Conexibacter</taxon>
    </lineage>
</organism>
<protein>
    <submittedName>
        <fullName evidence="1">HAD-IIA family hydrolase</fullName>
    </submittedName>
</protein>
<dbReference type="Pfam" id="PF13344">
    <property type="entry name" value="Hydrolase_6"/>
    <property type="match status" value="1"/>
</dbReference>
<accession>A0ABU4HZ92</accession>
<keyword evidence="2" id="KW-1185">Reference proteome</keyword>
<dbReference type="InterPro" id="IPR006439">
    <property type="entry name" value="HAD-SF_hydro_IA"/>
</dbReference>
<dbReference type="SUPFAM" id="SSF56784">
    <property type="entry name" value="HAD-like"/>
    <property type="match status" value="1"/>
</dbReference>
<name>A0ABU4HZ92_9ACTN</name>
<dbReference type="RefSeq" id="WP_318601168.1">
    <property type="nucleotide sequence ID" value="NZ_JAWSTH010000159.1"/>
</dbReference>
<dbReference type="InterPro" id="IPR036412">
    <property type="entry name" value="HAD-like_sf"/>
</dbReference>
<sequence>MPQTAPSLTPLVRAYDHLLLDLDGCLWVGGAPTRDAPRALQALREGGKRVAFVTNDTRHSAEEYVRKLWALGFRASLEEVVTVGGALQHHLSERHGARRASAYVIGTPAIFRHVADAGLRVVNGMPEAPHAEVVVAAGHDDLVFEELKLATQALLAGADFVAAGRDRTFPMPDGMWPGTGALVAALEYASGRHATTVGKPEPEIFATALDRLGEGRALVVGDRLDVDLAGAAAAGLDGAIVLSGATTRAQAEEAGADGGARPVAIAADLAELVLGEAPPL</sequence>
<gene>
    <name evidence="1" type="ORF">R7226_30000</name>
</gene>
<dbReference type="GO" id="GO:0016787">
    <property type="term" value="F:hydrolase activity"/>
    <property type="evidence" value="ECO:0007669"/>
    <property type="project" value="UniProtKB-KW"/>
</dbReference>
<evidence type="ECO:0000313" key="2">
    <source>
        <dbReference type="Proteomes" id="UP001284601"/>
    </source>
</evidence>
<dbReference type="EMBL" id="JAWSTH010000159">
    <property type="protein sequence ID" value="MDW5598632.1"/>
    <property type="molecule type" value="Genomic_DNA"/>
</dbReference>
<dbReference type="NCBIfam" id="TIGR01549">
    <property type="entry name" value="HAD-SF-IA-v1"/>
    <property type="match status" value="1"/>
</dbReference>
<dbReference type="PANTHER" id="PTHR19288">
    <property type="entry name" value="4-NITROPHENYLPHOSPHATASE-RELATED"/>
    <property type="match status" value="1"/>
</dbReference>
<reference evidence="2" key="1">
    <citation type="submission" date="2023-07" db="EMBL/GenBank/DDBJ databases">
        <title>Conexibacter stalactiti sp. nov., isolated from stalactites in a lava cave and emended description of the genus Conexibacter.</title>
        <authorList>
            <person name="Lee S.D."/>
        </authorList>
    </citation>
    <scope>NUCLEOTIDE SEQUENCE [LARGE SCALE GENOMIC DNA]</scope>
    <source>
        <strain evidence="2">KCTC 39840</strain>
    </source>
</reference>
<dbReference type="Pfam" id="PF13242">
    <property type="entry name" value="Hydrolase_like"/>
    <property type="match status" value="1"/>
</dbReference>
<dbReference type="PANTHER" id="PTHR19288:SF95">
    <property type="entry name" value="D-GLYCEROL 3-PHOSPHATE PHOSPHATASE"/>
    <property type="match status" value="1"/>
</dbReference>
<dbReference type="InterPro" id="IPR006357">
    <property type="entry name" value="HAD-SF_hydro_IIA"/>
</dbReference>
<evidence type="ECO:0000313" key="1">
    <source>
        <dbReference type="EMBL" id="MDW5598632.1"/>
    </source>
</evidence>
<dbReference type="Proteomes" id="UP001284601">
    <property type="component" value="Unassembled WGS sequence"/>
</dbReference>
<proteinExistence type="predicted"/>
<feature type="non-terminal residue" evidence="1">
    <location>
        <position position="280"/>
    </location>
</feature>
<comment type="caution">
    <text evidence="1">The sequence shown here is derived from an EMBL/GenBank/DDBJ whole genome shotgun (WGS) entry which is preliminary data.</text>
</comment>
<dbReference type="NCBIfam" id="TIGR01460">
    <property type="entry name" value="HAD-SF-IIA"/>
    <property type="match status" value="1"/>
</dbReference>
<keyword evidence="1" id="KW-0378">Hydrolase</keyword>